<reference evidence="1 2" key="1">
    <citation type="journal article" date="2016" name="Front. Microbiol.">
        <title>Genomic Insight into the Host-Endosymbiont Relationship of Endozoicomonas montiporae CL-33(T) with its Coral Host.</title>
        <authorList>
            <person name="Ding J.-Y."/>
            <person name="Shiu J.-H."/>
            <person name="Chen W.-M."/>
            <person name="Chiang Y.-R."/>
            <person name="Tang S.-L."/>
        </authorList>
    </citation>
    <scope>NUCLEOTIDE SEQUENCE [LARGE SCALE GENOMIC DNA]</scope>
    <source>
        <strain evidence="1 2">CL-33</strain>
    </source>
</reference>
<organism evidence="1 2">
    <name type="scientific">Endozoicomonas montiporae CL-33</name>
    <dbReference type="NCBI Taxonomy" id="570277"/>
    <lineage>
        <taxon>Bacteria</taxon>
        <taxon>Pseudomonadati</taxon>
        <taxon>Pseudomonadota</taxon>
        <taxon>Gammaproteobacteria</taxon>
        <taxon>Oceanospirillales</taxon>
        <taxon>Endozoicomonadaceae</taxon>
        <taxon>Endozoicomonas</taxon>
    </lineage>
</organism>
<dbReference type="PATRIC" id="fig|570277.3.peg.5247"/>
<evidence type="ECO:0000313" key="1">
    <source>
        <dbReference type="EMBL" id="AMO58796.1"/>
    </source>
</evidence>
<accession>A0A142BJ70</accession>
<dbReference type="KEGG" id="emp:EZMO1_4909"/>
<dbReference type="AlphaFoldDB" id="A0A142BJ70"/>
<protein>
    <submittedName>
        <fullName evidence="1">Uncharacterized protein</fullName>
    </submittedName>
</protein>
<proteinExistence type="predicted"/>
<sequence length="61" mass="6736">MHIAQFINTGMISASEIEKYTTKKALKFVAEFVQVNQLFSSVCVCLHCAITPLQSGVQSFP</sequence>
<evidence type="ECO:0000313" key="2">
    <source>
        <dbReference type="Proteomes" id="UP000071065"/>
    </source>
</evidence>
<dbReference type="Proteomes" id="UP000071065">
    <property type="component" value="Chromosome"/>
</dbReference>
<name>A0A142BJ70_9GAMM</name>
<gene>
    <name evidence="1" type="ORF">EZMO1_4909</name>
</gene>
<dbReference type="EMBL" id="CP013251">
    <property type="protein sequence ID" value="AMO58796.1"/>
    <property type="molecule type" value="Genomic_DNA"/>
</dbReference>